<dbReference type="EMBL" id="PESE01000003">
    <property type="protein sequence ID" value="PYD38684.1"/>
    <property type="molecule type" value="Genomic_DNA"/>
</dbReference>
<dbReference type="GO" id="GO:0016857">
    <property type="term" value="F:racemase and epimerase activity, acting on carbohydrates and derivatives"/>
    <property type="evidence" value="ECO:0007669"/>
    <property type="project" value="InterPro"/>
</dbReference>
<proteinExistence type="predicted"/>
<comment type="caution">
    <text evidence="1">The sequence shown here is derived from an EMBL/GenBank/DDBJ whole genome shotgun (WGS) entry which is preliminary data.</text>
</comment>
<dbReference type="OrthoDB" id="7272712at2"/>
<evidence type="ECO:0000313" key="1">
    <source>
        <dbReference type="EMBL" id="PYD38684.1"/>
    </source>
</evidence>
<dbReference type="AlphaFoldDB" id="A0A318NY09"/>
<dbReference type="Gene3D" id="3.30.70.100">
    <property type="match status" value="1"/>
</dbReference>
<protein>
    <submittedName>
        <fullName evidence="1">L-rhamnose mutarotase</fullName>
    </submittedName>
</protein>
<dbReference type="InterPro" id="IPR052996">
    <property type="entry name" value="Carb_Metab_Mutarotase"/>
</dbReference>
<gene>
    <name evidence="1" type="ORF">CT690_13045</name>
</gene>
<dbReference type="Pfam" id="PF05336">
    <property type="entry name" value="rhaM"/>
    <property type="match status" value="1"/>
</dbReference>
<dbReference type="PANTHER" id="PTHR43239:SF1">
    <property type="entry name" value="UPF0734 PROTEIN DDB_G0273871_DDB_G0273177"/>
    <property type="match status" value="1"/>
</dbReference>
<dbReference type="RefSeq" id="WP_004949887.1">
    <property type="nucleotide sequence ID" value="NZ_CP007439.1"/>
</dbReference>
<name>A0A318NY09_SERPL</name>
<dbReference type="InterPro" id="IPR008000">
    <property type="entry name" value="Rham/fucose_mutarotase"/>
</dbReference>
<sequence length="119" mass="13903">MKGSAGLPRRFCQALDLVDSPALIEEYQRHHQRIWPEIAEHLREHGILDMEIYRLGTRLFMIVEVSPAFDAGQFDAAGLSNPHVQRWEALMWKYQVATPWTPQGEKWVAMERIFSLQQQ</sequence>
<evidence type="ECO:0000313" key="2">
    <source>
        <dbReference type="Proteomes" id="UP000248196"/>
    </source>
</evidence>
<organism evidence="1 2">
    <name type="scientific">Serratia plymuthica</name>
    <dbReference type="NCBI Taxonomy" id="82996"/>
    <lineage>
        <taxon>Bacteria</taxon>
        <taxon>Pseudomonadati</taxon>
        <taxon>Pseudomonadota</taxon>
        <taxon>Gammaproteobacteria</taxon>
        <taxon>Enterobacterales</taxon>
        <taxon>Yersiniaceae</taxon>
        <taxon>Serratia</taxon>
    </lineage>
</organism>
<dbReference type="PANTHER" id="PTHR43239">
    <property type="entry name" value="UPF0734 PROTEIN DDB_G0273871/DDB_G0273177"/>
    <property type="match status" value="1"/>
</dbReference>
<dbReference type="InterPro" id="IPR011008">
    <property type="entry name" value="Dimeric_a/b-barrel"/>
</dbReference>
<dbReference type="Proteomes" id="UP000248196">
    <property type="component" value="Unassembled WGS sequence"/>
</dbReference>
<dbReference type="SUPFAM" id="SSF54909">
    <property type="entry name" value="Dimeric alpha+beta barrel"/>
    <property type="match status" value="1"/>
</dbReference>
<accession>A0A318NY09</accession>
<reference evidence="1 2" key="1">
    <citation type="submission" date="2017-11" db="EMBL/GenBank/DDBJ databases">
        <title>Genome sequence of the oocydin A producing rhizobacterium Serratia plymuthica 4Rx5.</title>
        <authorList>
            <person name="Matilla M.A."/>
            <person name="Udaondo Z."/>
            <person name="Salmond G.P.C."/>
        </authorList>
    </citation>
    <scope>NUCLEOTIDE SEQUENCE [LARGE SCALE GENOMIC DNA]</scope>
    <source>
        <strain evidence="1 2">4Rx5</strain>
    </source>
</reference>